<feature type="transmembrane region" description="Helical" evidence="1">
    <location>
        <begin position="80"/>
        <end position="105"/>
    </location>
</feature>
<feature type="transmembrane region" description="Helical" evidence="1">
    <location>
        <begin position="117"/>
        <end position="138"/>
    </location>
</feature>
<organism evidence="3 4">
    <name type="scientific">Cercophora newfieldiana</name>
    <dbReference type="NCBI Taxonomy" id="92897"/>
    <lineage>
        <taxon>Eukaryota</taxon>
        <taxon>Fungi</taxon>
        <taxon>Dikarya</taxon>
        <taxon>Ascomycota</taxon>
        <taxon>Pezizomycotina</taxon>
        <taxon>Sordariomycetes</taxon>
        <taxon>Sordariomycetidae</taxon>
        <taxon>Sordariales</taxon>
        <taxon>Lasiosphaeriaceae</taxon>
        <taxon>Cercophora</taxon>
    </lineage>
</organism>
<dbReference type="Proteomes" id="UP001174936">
    <property type="component" value="Unassembled WGS sequence"/>
</dbReference>
<dbReference type="AlphaFoldDB" id="A0AA39YGL7"/>
<evidence type="ECO:0000313" key="4">
    <source>
        <dbReference type="Proteomes" id="UP001174936"/>
    </source>
</evidence>
<keyword evidence="1" id="KW-1133">Transmembrane helix</keyword>
<protein>
    <recommendedName>
        <fullName evidence="2">DUF7703 domain-containing protein</fullName>
    </recommendedName>
</protein>
<keyword evidence="4" id="KW-1185">Reference proteome</keyword>
<comment type="caution">
    <text evidence="3">The sequence shown here is derived from an EMBL/GenBank/DDBJ whole genome shotgun (WGS) entry which is preliminary data.</text>
</comment>
<evidence type="ECO:0000259" key="2">
    <source>
        <dbReference type="Pfam" id="PF24802"/>
    </source>
</evidence>
<gene>
    <name evidence="3" type="ORF">B0T16DRAFT_386624</name>
</gene>
<evidence type="ECO:0000256" key="1">
    <source>
        <dbReference type="SAM" id="Phobius"/>
    </source>
</evidence>
<feature type="domain" description="DUF7703" evidence="2">
    <location>
        <begin position="20"/>
        <end position="243"/>
    </location>
</feature>
<name>A0AA39YGL7_9PEZI</name>
<keyword evidence="1" id="KW-0472">Membrane</keyword>
<feature type="transmembrane region" description="Helical" evidence="1">
    <location>
        <begin position="202"/>
        <end position="223"/>
    </location>
</feature>
<proteinExistence type="predicted"/>
<dbReference type="EMBL" id="JAULSV010000002">
    <property type="protein sequence ID" value="KAK0651132.1"/>
    <property type="molecule type" value="Genomic_DNA"/>
</dbReference>
<dbReference type="PANTHER" id="PTHR37013:SF3">
    <property type="entry name" value="INTEGRAL MEMBRANE PROTEIN (AFU_ORTHOLOGUE AFUA_1G05950)"/>
    <property type="match status" value="1"/>
</dbReference>
<reference evidence="3" key="1">
    <citation type="submission" date="2023-06" db="EMBL/GenBank/DDBJ databases">
        <title>Genome-scale phylogeny and comparative genomics of the fungal order Sordariales.</title>
        <authorList>
            <consortium name="Lawrence Berkeley National Laboratory"/>
            <person name="Hensen N."/>
            <person name="Bonometti L."/>
            <person name="Westerberg I."/>
            <person name="Brannstrom I.O."/>
            <person name="Guillou S."/>
            <person name="Cros-Aarteil S."/>
            <person name="Calhoun S."/>
            <person name="Haridas S."/>
            <person name="Kuo A."/>
            <person name="Mondo S."/>
            <person name="Pangilinan J."/>
            <person name="Riley R."/>
            <person name="Labutti K."/>
            <person name="Andreopoulos B."/>
            <person name="Lipzen A."/>
            <person name="Chen C."/>
            <person name="Yanf M."/>
            <person name="Daum C."/>
            <person name="Ng V."/>
            <person name="Clum A."/>
            <person name="Steindorff A."/>
            <person name="Ohm R."/>
            <person name="Martin F."/>
            <person name="Silar P."/>
            <person name="Natvig D."/>
            <person name="Lalanne C."/>
            <person name="Gautier V."/>
            <person name="Ament-Velasquez S.L."/>
            <person name="Kruys A."/>
            <person name="Hutchinson M.I."/>
            <person name="Powell A.J."/>
            <person name="Barry K."/>
            <person name="Miller A.N."/>
            <person name="Grigoriev I.V."/>
            <person name="Debuchy R."/>
            <person name="Gladieux P."/>
            <person name="Thoren M.H."/>
            <person name="Johannesson H."/>
        </authorList>
    </citation>
    <scope>NUCLEOTIDE SEQUENCE</scope>
    <source>
        <strain evidence="3">SMH2532-1</strain>
    </source>
</reference>
<evidence type="ECO:0000313" key="3">
    <source>
        <dbReference type="EMBL" id="KAK0651132.1"/>
    </source>
</evidence>
<dbReference type="PANTHER" id="PTHR37013">
    <property type="entry name" value="INTEGRAL MEMBRANE PROTEIN (AFU_ORTHOLOGUE AFUA_1G05950)-RELATED"/>
    <property type="match status" value="1"/>
</dbReference>
<accession>A0AA39YGL7</accession>
<feature type="transmembrane region" description="Helical" evidence="1">
    <location>
        <begin position="51"/>
        <end position="74"/>
    </location>
</feature>
<feature type="transmembrane region" description="Helical" evidence="1">
    <location>
        <begin position="20"/>
        <end position="44"/>
    </location>
</feature>
<keyword evidence="1" id="KW-0812">Transmembrane</keyword>
<dbReference type="InterPro" id="IPR056120">
    <property type="entry name" value="DUF7703"/>
</dbReference>
<dbReference type="Pfam" id="PF24802">
    <property type="entry name" value="DUF7703"/>
    <property type="match status" value="1"/>
</dbReference>
<sequence>MALDDNGSSKDSVPTGQKLTIVIVFHSVALWNVVELGFIIWATFKRRSGLYFWSFVVSSCGIIFHDIGFLLKFLQLTNPYLFVTFIFSGWCAMVTGQSFVLYSRLHLIMTSPSRLKLVKTMIIVDAIVCHVPTGIMGFGVNSNNAAPFIRPFSVMEKLQVTVFFIQEITISGLYIYETVKLMRIRRGVPEHRPRGSKSSRNLMGHLIAVNVIIVMLDITILALEYAGMYDLQTAYKGFVYSVGGARDKVEQCRIDPYAVERG</sequence>
<feature type="transmembrane region" description="Helical" evidence="1">
    <location>
        <begin position="158"/>
        <end position="176"/>
    </location>
</feature>